<reference evidence="2" key="1">
    <citation type="submission" date="2021-07" db="EMBL/GenBank/DDBJ databases">
        <authorList>
            <person name="Branca A.L. A."/>
        </authorList>
    </citation>
    <scope>NUCLEOTIDE SEQUENCE</scope>
</reference>
<dbReference type="InterPro" id="IPR000719">
    <property type="entry name" value="Prot_kinase_dom"/>
</dbReference>
<feature type="domain" description="Protein kinase" evidence="1">
    <location>
        <begin position="1"/>
        <end position="262"/>
    </location>
</feature>
<dbReference type="Gene3D" id="1.10.510.10">
    <property type="entry name" value="Transferase(Phosphotransferase) domain 1"/>
    <property type="match status" value="1"/>
</dbReference>
<dbReference type="SUPFAM" id="SSF56112">
    <property type="entry name" value="Protein kinase-like (PK-like)"/>
    <property type="match status" value="1"/>
</dbReference>
<organism evidence="2 3">
    <name type="scientific">Penicillium egyptiacum</name>
    <dbReference type="NCBI Taxonomy" id="1303716"/>
    <lineage>
        <taxon>Eukaryota</taxon>
        <taxon>Fungi</taxon>
        <taxon>Dikarya</taxon>
        <taxon>Ascomycota</taxon>
        <taxon>Pezizomycotina</taxon>
        <taxon>Eurotiomycetes</taxon>
        <taxon>Eurotiomycetidae</taxon>
        <taxon>Eurotiales</taxon>
        <taxon>Aspergillaceae</taxon>
        <taxon>Penicillium</taxon>
    </lineage>
</organism>
<dbReference type="AlphaFoldDB" id="A0A9W4KI58"/>
<dbReference type="Proteomes" id="UP001154252">
    <property type="component" value="Unassembled WGS sequence"/>
</dbReference>
<proteinExistence type="predicted"/>
<dbReference type="OrthoDB" id="5979581at2759"/>
<dbReference type="PANTHER" id="PTHR44167">
    <property type="entry name" value="OVARIAN-SPECIFIC SERINE/THREONINE-PROTEIN KINASE LOK-RELATED"/>
    <property type="match status" value="1"/>
</dbReference>
<dbReference type="PANTHER" id="PTHR44167:SF24">
    <property type="entry name" value="SERINE_THREONINE-PROTEIN KINASE CHK2"/>
    <property type="match status" value="1"/>
</dbReference>
<name>A0A9W4KI58_9EURO</name>
<dbReference type="GO" id="GO:0005634">
    <property type="term" value="C:nucleus"/>
    <property type="evidence" value="ECO:0007669"/>
    <property type="project" value="TreeGrafter"/>
</dbReference>
<dbReference type="GO" id="GO:0005737">
    <property type="term" value="C:cytoplasm"/>
    <property type="evidence" value="ECO:0007669"/>
    <property type="project" value="TreeGrafter"/>
</dbReference>
<evidence type="ECO:0000259" key="1">
    <source>
        <dbReference type="PROSITE" id="PS50011"/>
    </source>
</evidence>
<dbReference type="InterPro" id="IPR011009">
    <property type="entry name" value="Kinase-like_dom_sf"/>
</dbReference>
<sequence length="262" mass="29765">MKGPSICTRTLKRTPVASRMSAVRQLLETVASLHEAGIIHRDLNARNCMWGMTPIDGFSRSATYELLGRPLKQTIPFVDLWRRGELVSPIKVPDTLRTDEFYLSDFGFAKKISDLDTQRGYPPMHYCSPDRLHNQEPSFACYMWSYMAVFSMLYLTCPPFPTFINGGVVSAMVECLGRYLSSGKVSTHTPVDLTHRMISLNLLIQKMTLLRKLHTSVPMPIWSSGNMCNLLCRKSLSIRKTADPKKLLRDTSFKAIMERYGC</sequence>
<evidence type="ECO:0000313" key="2">
    <source>
        <dbReference type="EMBL" id="CAG8903138.1"/>
    </source>
</evidence>
<gene>
    <name evidence="2" type="ORF">PEGY_LOCUS7118</name>
</gene>
<dbReference type="EMBL" id="CAJVRC010000880">
    <property type="protein sequence ID" value="CAG8903138.1"/>
    <property type="molecule type" value="Genomic_DNA"/>
</dbReference>
<protein>
    <recommendedName>
        <fullName evidence="1">Protein kinase domain-containing protein</fullName>
    </recommendedName>
</protein>
<keyword evidence="3" id="KW-1185">Reference proteome</keyword>
<comment type="caution">
    <text evidence="2">The sequence shown here is derived from an EMBL/GenBank/DDBJ whole genome shotgun (WGS) entry which is preliminary data.</text>
</comment>
<evidence type="ECO:0000313" key="3">
    <source>
        <dbReference type="Proteomes" id="UP001154252"/>
    </source>
</evidence>
<dbReference type="PROSITE" id="PS50011">
    <property type="entry name" value="PROTEIN_KINASE_DOM"/>
    <property type="match status" value="1"/>
</dbReference>
<dbReference type="GO" id="GO:0044773">
    <property type="term" value="P:mitotic DNA damage checkpoint signaling"/>
    <property type="evidence" value="ECO:0007669"/>
    <property type="project" value="TreeGrafter"/>
</dbReference>
<dbReference type="GO" id="GO:0005524">
    <property type="term" value="F:ATP binding"/>
    <property type="evidence" value="ECO:0007669"/>
    <property type="project" value="InterPro"/>
</dbReference>
<dbReference type="GO" id="GO:0004674">
    <property type="term" value="F:protein serine/threonine kinase activity"/>
    <property type="evidence" value="ECO:0007669"/>
    <property type="project" value="TreeGrafter"/>
</dbReference>
<accession>A0A9W4KI58</accession>